<comment type="caution">
    <text evidence="1">The sequence shown here is derived from an EMBL/GenBank/DDBJ whole genome shotgun (WGS) entry which is preliminary data.</text>
</comment>
<keyword evidence="2" id="KW-1185">Reference proteome</keyword>
<dbReference type="RefSeq" id="WP_066628202.1">
    <property type="nucleotide sequence ID" value="NZ_FQXL01000029.1"/>
</dbReference>
<dbReference type="PATRIC" id="fig|1121326.3.peg.4933"/>
<organism evidence="1 2">
    <name type="scientific">Clostridium magnum DSM 2767</name>
    <dbReference type="NCBI Taxonomy" id="1121326"/>
    <lineage>
        <taxon>Bacteria</taxon>
        <taxon>Bacillati</taxon>
        <taxon>Bacillota</taxon>
        <taxon>Clostridia</taxon>
        <taxon>Eubacteriales</taxon>
        <taxon>Clostridiaceae</taxon>
        <taxon>Clostridium</taxon>
    </lineage>
</organism>
<evidence type="ECO:0000313" key="2">
    <source>
        <dbReference type="Proteomes" id="UP000076603"/>
    </source>
</evidence>
<protein>
    <submittedName>
        <fullName evidence="1">Spore coat associated protein CotJA</fullName>
    </submittedName>
</protein>
<sequence length="76" mass="8678">MAKDKKIYITNCPPVDTCIPQEMVIRNVRLAAAYVPYQQLCTLLSPMEGLRHGTIFPELFSPYEGKDKKYKPVSKC</sequence>
<name>A0A162RG96_9CLOT</name>
<dbReference type="AlphaFoldDB" id="A0A162RG96"/>
<dbReference type="STRING" id="1121326.CLMAG_48730"/>
<dbReference type="Proteomes" id="UP000076603">
    <property type="component" value="Unassembled WGS sequence"/>
</dbReference>
<dbReference type="OrthoDB" id="9800571at2"/>
<dbReference type="EMBL" id="LWAE01000007">
    <property type="protein sequence ID" value="KZL89859.1"/>
    <property type="molecule type" value="Genomic_DNA"/>
</dbReference>
<reference evidence="1 2" key="1">
    <citation type="submission" date="2016-04" db="EMBL/GenBank/DDBJ databases">
        <title>Genome sequence of Clostridium magnum DSM 2767.</title>
        <authorList>
            <person name="Poehlein A."/>
            <person name="Uhlig R."/>
            <person name="Fischer R."/>
            <person name="Bahl H."/>
            <person name="Daniel R."/>
        </authorList>
    </citation>
    <scope>NUCLEOTIDE SEQUENCE [LARGE SCALE GENOMIC DNA]</scope>
    <source>
        <strain evidence="1 2">DSM 2767</strain>
    </source>
</reference>
<accession>A0A162RG96</accession>
<proteinExistence type="predicted"/>
<dbReference type="InterPro" id="IPR020256">
    <property type="entry name" value="Spore_coat_CotJA"/>
</dbReference>
<dbReference type="Pfam" id="PF11007">
    <property type="entry name" value="CotJA"/>
    <property type="match status" value="1"/>
</dbReference>
<evidence type="ECO:0000313" key="1">
    <source>
        <dbReference type="EMBL" id="KZL89859.1"/>
    </source>
</evidence>
<gene>
    <name evidence="1" type="ORF">CLMAG_48730</name>
</gene>